<evidence type="ECO:0000313" key="3">
    <source>
        <dbReference type="Proteomes" id="UP001151760"/>
    </source>
</evidence>
<keyword evidence="3" id="KW-1185">Reference proteome</keyword>
<organism evidence="2 3">
    <name type="scientific">Tanacetum coccineum</name>
    <dbReference type="NCBI Taxonomy" id="301880"/>
    <lineage>
        <taxon>Eukaryota</taxon>
        <taxon>Viridiplantae</taxon>
        <taxon>Streptophyta</taxon>
        <taxon>Embryophyta</taxon>
        <taxon>Tracheophyta</taxon>
        <taxon>Spermatophyta</taxon>
        <taxon>Magnoliopsida</taxon>
        <taxon>eudicotyledons</taxon>
        <taxon>Gunneridae</taxon>
        <taxon>Pentapetalae</taxon>
        <taxon>asterids</taxon>
        <taxon>campanulids</taxon>
        <taxon>Asterales</taxon>
        <taxon>Asteraceae</taxon>
        <taxon>Asteroideae</taxon>
        <taxon>Anthemideae</taxon>
        <taxon>Anthemidinae</taxon>
        <taxon>Tanacetum</taxon>
    </lineage>
</organism>
<comment type="caution">
    <text evidence="2">The sequence shown here is derived from an EMBL/GenBank/DDBJ whole genome shotgun (WGS) entry which is preliminary data.</text>
</comment>
<reference evidence="2" key="1">
    <citation type="journal article" date="2022" name="Int. J. Mol. Sci.">
        <title>Draft Genome of Tanacetum Coccineum: Genomic Comparison of Closely Related Tanacetum-Family Plants.</title>
        <authorList>
            <person name="Yamashiro T."/>
            <person name="Shiraishi A."/>
            <person name="Nakayama K."/>
            <person name="Satake H."/>
        </authorList>
    </citation>
    <scope>NUCLEOTIDE SEQUENCE</scope>
</reference>
<dbReference type="EMBL" id="BQNB010008994">
    <property type="protein sequence ID" value="GJS57278.1"/>
    <property type="molecule type" value="Genomic_DNA"/>
</dbReference>
<keyword evidence="1" id="KW-1133">Transmembrane helix</keyword>
<feature type="transmembrane region" description="Helical" evidence="1">
    <location>
        <begin position="20"/>
        <end position="39"/>
    </location>
</feature>
<dbReference type="Proteomes" id="UP001151760">
    <property type="component" value="Unassembled WGS sequence"/>
</dbReference>
<accession>A0ABQ4WWT8</accession>
<keyword evidence="1" id="KW-0472">Membrane</keyword>
<reference evidence="2" key="2">
    <citation type="submission" date="2022-01" db="EMBL/GenBank/DDBJ databases">
        <authorList>
            <person name="Yamashiro T."/>
            <person name="Shiraishi A."/>
            <person name="Satake H."/>
            <person name="Nakayama K."/>
        </authorList>
    </citation>
    <scope>NUCLEOTIDE SEQUENCE</scope>
</reference>
<evidence type="ECO:0000256" key="1">
    <source>
        <dbReference type="SAM" id="Phobius"/>
    </source>
</evidence>
<name>A0ABQ4WWT8_9ASTR</name>
<keyword evidence="1" id="KW-0812">Transmembrane</keyword>
<sequence length="120" mass="13646">MFIIEVRARRVHMEVRALQICRFVHYLIMALFIITPRGYGRELKVWVLVRVHTTGAIMSSCKLEVVMGSGLPEELEWSRAWFFLSKSNARTISLSSATSGETAWVEEFVLTLATTALARV</sequence>
<evidence type="ECO:0000313" key="2">
    <source>
        <dbReference type="EMBL" id="GJS57278.1"/>
    </source>
</evidence>
<gene>
    <name evidence="2" type="ORF">Tco_0652062</name>
</gene>
<proteinExistence type="predicted"/>
<protein>
    <submittedName>
        <fullName evidence="2">Uncharacterized protein</fullName>
    </submittedName>
</protein>